<dbReference type="EMBL" id="OP413838">
    <property type="protein sequence ID" value="UYL64879.1"/>
    <property type="molecule type" value="Genomic_DNA"/>
</dbReference>
<keyword evidence="1" id="KW-0472">Membrane</keyword>
<dbReference type="Proteomes" id="UP001156193">
    <property type="component" value="Segment"/>
</dbReference>
<evidence type="ECO:0000313" key="3">
    <source>
        <dbReference type="Proteomes" id="UP001156193"/>
    </source>
</evidence>
<sequence length="56" mass="6592">MKVTKLGGLFIFSLFIFSALLIAFELLRNWSTSLFLIEVWIFLYSVFLLDGIFHME</sequence>
<gene>
    <name evidence="2" type="ORF">OFDIEDLO_00083</name>
</gene>
<name>A0ABY6GLJ4_9CAUD</name>
<feature type="transmembrane region" description="Helical" evidence="1">
    <location>
        <begin position="34"/>
        <end position="53"/>
    </location>
</feature>
<organism evidence="2 3">
    <name type="scientific">Methanophagales virus PBV299</name>
    <dbReference type="NCBI Taxonomy" id="2987730"/>
    <lineage>
        <taxon>Viruses</taxon>
        <taxon>Duplodnaviria</taxon>
        <taxon>Heunggongvirae</taxon>
        <taxon>Uroviricota</taxon>
        <taxon>Caudoviricetes</taxon>
        <taxon>Nakonvirales</taxon>
        <taxon>Ahpuchviridae</taxon>
        <taxon>Kisinvirus</taxon>
        <taxon>Kisinvirus pescaderoense</taxon>
    </lineage>
</organism>
<keyword evidence="3" id="KW-1185">Reference proteome</keyword>
<protein>
    <submittedName>
        <fullName evidence="2">Uncharacterized protein</fullName>
    </submittedName>
</protein>
<accession>A0ABY6GLJ4</accession>
<reference evidence="2 3" key="1">
    <citation type="submission" date="2022-09" db="EMBL/GenBank/DDBJ databases">
        <title>Evolutionary Diversification of Methanotrophic Ca. Methanophagales (ANME-1) and Their Expansive Virome.</title>
        <authorList>
            <person name="Laso-Perez R."/>
            <person name="Wu F."/>
            <person name="Cremiere A."/>
            <person name="Speth D."/>
            <person name="Magyar J.S."/>
            <person name="Krupovic M."/>
            <person name="Orphan V.J."/>
        </authorList>
    </citation>
    <scope>NUCLEOTIDE SEQUENCE [LARGE SCALE GENOMIC DNA]</scope>
    <source>
        <strain evidence="2">PBV299</strain>
    </source>
</reference>
<keyword evidence="1" id="KW-1133">Transmembrane helix</keyword>
<evidence type="ECO:0000256" key="1">
    <source>
        <dbReference type="SAM" id="Phobius"/>
    </source>
</evidence>
<evidence type="ECO:0000313" key="2">
    <source>
        <dbReference type="EMBL" id="UYL64879.1"/>
    </source>
</evidence>
<keyword evidence="1" id="KW-0812">Transmembrane</keyword>
<feature type="transmembrane region" description="Helical" evidence="1">
    <location>
        <begin position="6"/>
        <end position="27"/>
    </location>
</feature>
<proteinExistence type="predicted"/>